<evidence type="ECO:0000259" key="2">
    <source>
        <dbReference type="PROSITE" id="PS51199"/>
    </source>
</evidence>
<dbReference type="AlphaFoldDB" id="A0A378JXA2"/>
<protein>
    <submittedName>
        <fullName evidence="4">DNA primase (Bacterial type)</fullName>
    </submittedName>
</protein>
<dbReference type="Pfam" id="PF13155">
    <property type="entry name" value="Toprim_2"/>
    <property type="match status" value="1"/>
</dbReference>
<organism evidence="4 6">
    <name type="scientific">Legionella moravica</name>
    <dbReference type="NCBI Taxonomy" id="39962"/>
    <lineage>
        <taxon>Bacteria</taxon>
        <taxon>Pseudomonadati</taxon>
        <taxon>Pseudomonadota</taxon>
        <taxon>Gammaproteobacteria</taxon>
        <taxon>Legionellales</taxon>
        <taxon>Legionellaceae</taxon>
        <taxon>Legionella</taxon>
    </lineage>
</organism>
<dbReference type="GO" id="GO:0043139">
    <property type="term" value="F:5'-3' DNA helicase activity"/>
    <property type="evidence" value="ECO:0007669"/>
    <property type="project" value="InterPro"/>
</dbReference>
<dbReference type="GO" id="GO:0003697">
    <property type="term" value="F:single-stranded DNA binding"/>
    <property type="evidence" value="ECO:0007669"/>
    <property type="project" value="InterPro"/>
</dbReference>
<dbReference type="InterPro" id="IPR006171">
    <property type="entry name" value="TOPRIM_dom"/>
</dbReference>
<evidence type="ECO:0000259" key="1">
    <source>
        <dbReference type="PROSITE" id="PS50880"/>
    </source>
</evidence>
<dbReference type="EMBL" id="UGOG01000001">
    <property type="protein sequence ID" value="STX61659.1"/>
    <property type="molecule type" value="Genomic_DNA"/>
</dbReference>
<dbReference type="RefSeq" id="WP_028383232.1">
    <property type="nucleotide sequence ID" value="NZ_CAAAJG010000063.1"/>
</dbReference>
<dbReference type="SUPFAM" id="SSF56731">
    <property type="entry name" value="DNA primase core"/>
    <property type="match status" value="1"/>
</dbReference>
<evidence type="ECO:0000313" key="3">
    <source>
        <dbReference type="EMBL" id="KTD37596.1"/>
    </source>
</evidence>
<dbReference type="Gene3D" id="3.40.50.300">
    <property type="entry name" value="P-loop containing nucleotide triphosphate hydrolases"/>
    <property type="match status" value="1"/>
</dbReference>
<dbReference type="InterPro" id="IPR027032">
    <property type="entry name" value="Twinkle-like"/>
</dbReference>
<dbReference type="GO" id="GO:0006260">
    <property type="term" value="P:DNA replication"/>
    <property type="evidence" value="ECO:0007669"/>
    <property type="project" value="InterPro"/>
</dbReference>
<dbReference type="CDD" id="cd01029">
    <property type="entry name" value="TOPRIM_primases"/>
    <property type="match status" value="1"/>
</dbReference>
<dbReference type="InterPro" id="IPR018247">
    <property type="entry name" value="EF_Hand_1_Ca_BS"/>
</dbReference>
<dbReference type="InterPro" id="IPR007694">
    <property type="entry name" value="DNA_helicase_DnaB-like_C"/>
</dbReference>
<dbReference type="GO" id="GO:0005524">
    <property type="term" value="F:ATP binding"/>
    <property type="evidence" value="ECO:0007669"/>
    <property type="project" value="InterPro"/>
</dbReference>
<dbReference type="SMART" id="SM00493">
    <property type="entry name" value="TOPRIM"/>
    <property type="match status" value="1"/>
</dbReference>
<reference evidence="4 6" key="2">
    <citation type="submission" date="2018-06" db="EMBL/GenBank/DDBJ databases">
        <authorList>
            <consortium name="Pathogen Informatics"/>
            <person name="Doyle S."/>
        </authorList>
    </citation>
    <scope>NUCLEOTIDE SEQUENCE [LARGE SCALE GENOMIC DNA]</scope>
    <source>
        <strain evidence="4 6">NCTC12239</strain>
    </source>
</reference>
<dbReference type="Proteomes" id="UP000254040">
    <property type="component" value="Unassembled WGS sequence"/>
</dbReference>
<evidence type="ECO:0000313" key="4">
    <source>
        <dbReference type="EMBL" id="STX61659.1"/>
    </source>
</evidence>
<dbReference type="PANTHER" id="PTHR12873:SF0">
    <property type="entry name" value="TWINKLE MTDNA HELICASE"/>
    <property type="match status" value="1"/>
</dbReference>
<dbReference type="SUPFAM" id="SSF52540">
    <property type="entry name" value="P-loop containing nucleoside triphosphate hydrolases"/>
    <property type="match status" value="1"/>
</dbReference>
<dbReference type="STRING" id="39962.Lmor_0459"/>
<gene>
    <name evidence="3" type="ORF">Lmor_0459</name>
    <name evidence="4" type="ORF">NCTC12239_00576</name>
</gene>
<keyword evidence="5" id="KW-1185">Reference proteome</keyword>
<evidence type="ECO:0000313" key="6">
    <source>
        <dbReference type="Proteomes" id="UP000254040"/>
    </source>
</evidence>
<dbReference type="PROSITE" id="PS00018">
    <property type="entry name" value="EF_HAND_1"/>
    <property type="match status" value="1"/>
</dbReference>
<feature type="domain" description="SF4 helicase" evidence="2">
    <location>
        <begin position="329"/>
        <end position="594"/>
    </location>
</feature>
<accession>A0A378JXA2</accession>
<feature type="domain" description="Toprim" evidence="1">
    <location>
        <begin position="198"/>
        <end position="284"/>
    </location>
</feature>
<dbReference type="Proteomes" id="UP000054985">
    <property type="component" value="Unassembled WGS sequence"/>
</dbReference>
<name>A0A378JXA2_9GAMM</name>
<dbReference type="InterPro" id="IPR027417">
    <property type="entry name" value="P-loop_NTPase"/>
</dbReference>
<reference evidence="3 5" key="1">
    <citation type="submission" date="2015-11" db="EMBL/GenBank/DDBJ databases">
        <title>Genomic analysis of 38 Legionella species identifies large and diverse effector repertoires.</title>
        <authorList>
            <person name="Burstein D."/>
            <person name="Amaro F."/>
            <person name="Zusman T."/>
            <person name="Lifshitz Z."/>
            <person name="Cohen O."/>
            <person name="Gilbert J.A."/>
            <person name="Pupko T."/>
            <person name="Shuman H.A."/>
            <person name="Segal G."/>
        </authorList>
    </citation>
    <scope>NUCLEOTIDE SEQUENCE [LARGE SCALE GENOMIC DNA]</scope>
    <source>
        <strain evidence="3 5">ATCC 43877</strain>
    </source>
</reference>
<dbReference type="Pfam" id="PF13481">
    <property type="entry name" value="AAA_25"/>
    <property type="match status" value="1"/>
</dbReference>
<sequence>MMPKEISKLLAQRAEEIARLLLPNGKKIGSEWCAGNINGDTGKSLKVHLNGEKSGVWCDFANGDSGDLIDLWAKTKRINIANAMKESSLYLGISQPSFVVYKQPNYIKPKQNYKEIHDASSEAKQYLIEKRKLHFETIKAFRIGARNNQIVFPYWRDNQLFFVKYLDLYRPNNKKIISVEGSCEPCLFGWHLISDTTRSVTICEGEIDAMTLYQYGIPALSVPFGGGSGNKQRWIESEYDRLSIFDEIFLCFDDDREGHLAVAELVERLGRHRCRIVKLPYKDPNECLLANIQRDEIKQYFKEARTCDPDELKSAYLFLDEVIEQFYPSPNTPLGYFSPWGKVKDSILFRPEELSIWTGINGHGKSQFLGQIILSCMQQGAKVCIASLELKPKQLLMRLTRQAGALSTPTKEYIQAIHEWYQDKLWIFDLVGTAKSKRLLDVFLYARQRYGIDVFVIDSLMKLDISEDDYKAQKTFIEQLCDFKNQHNCHIHVVVHPRKGADESQPPGKLDNKGTGAISDLADNCFSVWRNKSKEKLLRQQESGMVLKPDQLEQLQGMDCLWNCDKQRNTGWEGGFSFWFHKATLQYLQAQNDKARRFVEYSKFTKND</sequence>
<dbReference type="EMBL" id="LNYN01000012">
    <property type="protein sequence ID" value="KTD37596.1"/>
    <property type="molecule type" value="Genomic_DNA"/>
</dbReference>
<proteinExistence type="predicted"/>
<evidence type="ECO:0000313" key="5">
    <source>
        <dbReference type="Proteomes" id="UP000054985"/>
    </source>
</evidence>
<dbReference type="Gene3D" id="3.40.1360.10">
    <property type="match status" value="1"/>
</dbReference>
<dbReference type="PANTHER" id="PTHR12873">
    <property type="entry name" value="T7-LIKE MITOCHONDRIAL DNA HELICASE"/>
    <property type="match status" value="1"/>
</dbReference>
<dbReference type="InterPro" id="IPR034154">
    <property type="entry name" value="TOPRIM_DnaG/twinkle"/>
</dbReference>
<dbReference type="PROSITE" id="PS50880">
    <property type="entry name" value="TOPRIM"/>
    <property type="match status" value="1"/>
</dbReference>
<dbReference type="PROSITE" id="PS51199">
    <property type="entry name" value="SF4_HELICASE"/>
    <property type="match status" value="1"/>
</dbReference>